<comment type="caution">
    <text evidence="5">The sequence shown here is derived from an EMBL/GenBank/DDBJ whole genome shotgun (WGS) entry which is preliminary data.</text>
</comment>
<dbReference type="Proteomes" id="UP001054902">
    <property type="component" value="Unassembled WGS sequence"/>
</dbReference>
<feature type="repeat" description="TPR" evidence="3">
    <location>
        <begin position="252"/>
        <end position="285"/>
    </location>
</feature>
<dbReference type="PANTHER" id="PTHR14027:SF2">
    <property type="entry name" value="RNA POLYMERASE-ASSOCIATED PROTEIN CTR9 HOMOLOG"/>
    <property type="match status" value="1"/>
</dbReference>
<name>A0AAD3D9U9_9STRA</name>
<keyword evidence="2 3" id="KW-0802">TPR repeat</keyword>
<reference evidence="5 6" key="1">
    <citation type="journal article" date="2021" name="Sci. Rep.">
        <title>The genome of the diatom Chaetoceros tenuissimus carries an ancient integrated fragment of an extant virus.</title>
        <authorList>
            <person name="Hongo Y."/>
            <person name="Kimura K."/>
            <person name="Takaki Y."/>
            <person name="Yoshida Y."/>
            <person name="Baba S."/>
            <person name="Kobayashi G."/>
            <person name="Nagasaki K."/>
            <person name="Hano T."/>
            <person name="Tomaru Y."/>
        </authorList>
    </citation>
    <scope>NUCLEOTIDE SEQUENCE [LARGE SCALE GENOMIC DNA]</scope>
    <source>
        <strain evidence="5 6">NIES-3715</strain>
    </source>
</reference>
<feature type="region of interest" description="Disordered" evidence="4">
    <location>
        <begin position="1"/>
        <end position="21"/>
    </location>
</feature>
<evidence type="ECO:0000313" key="5">
    <source>
        <dbReference type="EMBL" id="GFH58709.1"/>
    </source>
</evidence>
<keyword evidence="6" id="KW-1185">Reference proteome</keyword>
<dbReference type="Gene3D" id="1.25.40.10">
    <property type="entry name" value="Tetratricopeptide repeat domain"/>
    <property type="match status" value="3"/>
</dbReference>
<feature type="repeat" description="TPR" evidence="3">
    <location>
        <begin position="921"/>
        <end position="954"/>
    </location>
</feature>
<dbReference type="InterPro" id="IPR011990">
    <property type="entry name" value="TPR-like_helical_dom_sf"/>
</dbReference>
<dbReference type="SMART" id="SM00028">
    <property type="entry name" value="TPR"/>
    <property type="match status" value="11"/>
</dbReference>
<dbReference type="PANTHER" id="PTHR14027">
    <property type="entry name" value="RNA POLYMERASE-ASSOCIATED PROTEIN CTR9"/>
    <property type="match status" value="1"/>
</dbReference>
<dbReference type="PROSITE" id="PS50005">
    <property type="entry name" value="TPR"/>
    <property type="match status" value="4"/>
</dbReference>
<evidence type="ECO:0000313" key="6">
    <source>
        <dbReference type="Proteomes" id="UP001054902"/>
    </source>
</evidence>
<dbReference type="SUPFAM" id="SSF48452">
    <property type="entry name" value="TPR-like"/>
    <property type="match status" value="3"/>
</dbReference>
<feature type="repeat" description="TPR" evidence="3">
    <location>
        <begin position="450"/>
        <end position="483"/>
    </location>
</feature>
<dbReference type="Pfam" id="PF13176">
    <property type="entry name" value="TPR_7"/>
    <property type="match status" value="1"/>
</dbReference>
<dbReference type="GO" id="GO:0006355">
    <property type="term" value="P:regulation of DNA-templated transcription"/>
    <property type="evidence" value="ECO:0007669"/>
    <property type="project" value="InterPro"/>
</dbReference>
<feature type="compositionally biased region" description="Acidic residues" evidence="4">
    <location>
        <begin position="1207"/>
        <end position="1216"/>
    </location>
</feature>
<evidence type="ECO:0000256" key="4">
    <source>
        <dbReference type="SAM" id="MobiDB-lite"/>
    </source>
</evidence>
<dbReference type="GO" id="GO:0006368">
    <property type="term" value="P:transcription elongation by RNA polymerase II"/>
    <property type="evidence" value="ECO:0007669"/>
    <property type="project" value="TreeGrafter"/>
</dbReference>
<dbReference type="Pfam" id="PF13181">
    <property type="entry name" value="TPR_8"/>
    <property type="match status" value="1"/>
</dbReference>
<proteinExistence type="predicted"/>
<dbReference type="InterPro" id="IPR019734">
    <property type="entry name" value="TPR_rpt"/>
</dbReference>
<keyword evidence="1" id="KW-0677">Repeat</keyword>
<dbReference type="GO" id="GO:0016593">
    <property type="term" value="C:Cdc73/Paf1 complex"/>
    <property type="evidence" value="ECO:0007669"/>
    <property type="project" value="TreeGrafter"/>
</dbReference>
<gene>
    <name evidence="5" type="ORF">CTEN210_15185</name>
</gene>
<organism evidence="5 6">
    <name type="scientific">Chaetoceros tenuissimus</name>
    <dbReference type="NCBI Taxonomy" id="426638"/>
    <lineage>
        <taxon>Eukaryota</taxon>
        <taxon>Sar</taxon>
        <taxon>Stramenopiles</taxon>
        <taxon>Ochrophyta</taxon>
        <taxon>Bacillariophyta</taxon>
        <taxon>Coscinodiscophyceae</taxon>
        <taxon>Chaetocerotophycidae</taxon>
        <taxon>Chaetocerotales</taxon>
        <taxon>Chaetocerotaceae</taxon>
        <taxon>Chaetoceros</taxon>
    </lineage>
</organism>
<evidence type="ECO:0000256" key="3">
    <source>
        <dbReference type="PROSITE-ProRule" id="PRU00339"/>
    </source>
</evidence>
<accession>A0AAD3D9U9</accession>
<feature type="compositionally biased region" description="Low complexity" evidence="4">
    <location>
        <begin position="1"/>
        <end position="19"/>
    </location>
</feature>
<feature type="region of interest" description="Disordered" evidence="4">
    <location>
        <begin position="131"/>
        <end position="152"/>
    </location>
</feature>
<dbReference type="InterPro" id="IPR031101">
    <property type="entry name" value="Ctr9"/>
</dbReference>
<evidence type="ECO:0000256" key="1">
    <source>
        <dbReference type="ARBA" id="ARBA00022737"/>
    </source>
</evidence>
<dbReference type="Pfam" id="PF13424">
    <property type="entry name" value="TPR_12"/>
    <property type="match status" value="1"/>
</dbReference>
<feature type="compositionally biased region" description="Basic and acidic residues" evidence="4">
    <location>
        <begin position="1142"/>
        <end position="1185"/>
    </location>
</feature>
<feature type="compositionally biased region" description="Basic and acidic residues" evidence="4">
    <location>
        <begin position="1227"/>
        <end position="1241"/>
    </location>
</feature>
<evidence type="ECO:0000256" key="2">
    <source>
        <dbReference type="ARBA" id="ARBA00022803"/>
    </source>
</evidence>
<feature type="compositionally biased region" description="Low complexity" evidence="4">
    <location>
        <begin position="131"/>
        <end position="140"/>
    </location>
</feature>
<protein>
    <submittedName>
        <fullName evidence="5">Uncharacterized protein</fullName>
    </submittedName>
</protein>
<feature type="repeat" description="TPR" evidence="3">
    <location>
        <begin position="216"/>
        <end position="249"/>
    </location>
</feature>
<dbReference type="EMBL" id="BLLK01000062">
    <property type="protein sequence ID" value="GFH58709.1"/>
    <property type="molecule type" value="Genomic_DNA"/>
</dbReference>
<dbReference type="GO" id="GO:0000993">
    <property type="term" value="F:RNA polymerase II complex binding"/>
    <property type="evidence" value="ECO:0007669"/>
    <property type="project" value="TreeGrafter"/>
</dbReference>
<feature type="compositionally biased region" description="Acidic residues" evidence="4">
    <location>
        <begin position="1271"/>
        <end position="1281"/>
    </location>
</feature>
<feature type="compositionally biased region" description="Polar residues" evidence="4">
    <location>
        <begin position="1286"/>
        <end position="1299"/>
    </location>
</feature>
<feature type="region of interest" description="Disordered" evidence="4">
    <location>
        <begin position="1138"/>
        <end position="1311"/>
    </location>
</feature>
<sequence length="1311" mass="146941">MAMEVEASSNSSPPGASNETSDLINEGLSSLCIPIASSSDKEFIEIFPEEITSVPSSQLSTILQDEKAPLKLWTDAALLYMSQKKERDSTTILSTACDELISKQNLGNKNERTRTLAAAGIAYLTQANKSASTSTTGSSSVADIDVHDNTQRQREASQYNSELRELADKHFNRASKLDQLYPMTWIGKGMLNLSLQRNDRAKFFFQTTLDQCGQVLPALLGMASVHFKEGNYRDCLEMYLKAIKLFPSKSGASARVGLGLACYKLGQVDRAKAAFKRAYEMDPENVEAMVGISVLDISNLDEALTRTDKEYKKVADNAMRLISMANLIDHSNAMVQNHLANYYFHKWTPITGVTVKVEENSNLVIGSGPINLDPGEKVKIGYSFETTILDTEDEDGDEDMLDANNNSFKIKDAWKGESAEGLKVWKKDYDRVITLARGAYSSTSVQSIQAESLFILARVHHVRDDIEKANSFYDRACKLAPELTPARFGLAQTYLWDERYQDAEGNLELVVRKSPAATDAQAILGLLKVKSGQNKKEGFSYIKKAIDLDPANADLVLLEALALQQQESDYSSALQRYQTAVDLMESQGESPSWIILSNMGVLCHETKKYDEASKCYEKALQALQISESADIGASLKKEEDLIHHDDNKFFWEYITTNIDCSFQQNDNWTLSDLCSDLKVGDHISLGEDFTTEVTELKGKEMKVKDDFVLHDTGNEQESNAKKLPLRIKRSNSRLSLPSAISIAFNLARLHEASGRTIAAVELHKAIIKRHPSYVNSYLRLACISRDCGSLANCSEWLKSACQVAPGNPEVLTLVGNLHLSLCDWKPAQNVFNQLLEQKIPNVEAYSMLCLGNIYFNNLKTPGRYSKHLKYAGDFYRRILNKDHANAFAANGLGTIMAEKADLLRAKETFNNVREISGDSIPDALLNLGHIYLALSKHPEALQMYQNYLERTNQSDTPTSSKSRHEDEAEILHYIAFTYFDWARQTEACNNAKAAPADDRYQKSASYIEMAIKKTKRENVILRYDLCTTKLALAECVLNKFSRGIRRTAKEIQDALDGLQESLPKVQTMLQWKQEGKKVAVSTTLLTQFVEECKKTIEKAKNHLNQELEKEEEAAMAREKQRLEALEKQKQRELEMIEAQEQAAKDQEEVEKKAREKMEKLSSLQERWEQEAEKAEVKKQKKDKSVENPQAEYDDDGEVDPNKSLFDDSSDEEDNANENDVAPGNLEDDSKKETGQSEKDLFGDSSDDEDDNEGKETTKEPESAPVQSQDLFGEDSSSDEELVPTTKRGSSAVENQSNNAEAPPKKRRIEED</sequence>